<keyword evidence="3" id="KW-1185">Reference proteome</keyword>
<feature type="compositionally biased region" description="Basic and acidic residues" evidence="1">
    <location>
        <begin position="203"/>
        <end position="215"/>
    </location>
</feature>
<evidence type="ECO:0000313" key="3">
    <source>
        <dbReference type="Proteomes" id="UP000824890"/>
    </source>
</evidence>
<feature type="compositionally biased region" description="Polar residues" evidence="1">
    <location>
        <begin position="50"/>
        <end position="60"/>
    </location>
</feature>
<feature type="compositionally biased region" description="Low complexity" evidence="1">
    <location>
        <begin position="122"/>
        <end position="135"/>
    </location>
</feature>
<evidence type="ECO:0000313" key="2">
    <source>
        <dbReference type="EMBL" id="KAH0883931.1"/>
    </source>
</evidence>
<reference evidence="2 3" key="1">
    <citation type="submission" date="2021-05" db="EMBL/GenBank/DDBJ databases">
        <title>Genome Assembly of Synthetic Allotetraploid Brassica napus Reveals Homoeologous Exchanges between Subgenomes.</title>
        <authorList>
            <person name="Davis J.T."/>
        </authorList>
    </citation>
    <scope>NUCLEOTIDE SEQUENCE [LARGE SCALE GENOMIC DNA]</scope>
    <source>
        <strain evidence="3">cv. Da-Ae</strain>
        <tissue evidence="2">Seedling</tissue>
    </source>
</reference>
<evidence type="ECO:0000256" key="1">
    <source>
        <dbReference type="SAM" id="MobiDB-lite"/>
    </source>
</evidence>
<accession>A0ABQ7ZUL3</accession>
<feature type="non-terminal residue" evidence="2">
    <location>
        <position position="433"/>
    </location>
</feature>
<sequence>MVMGWDRVRNGPQRIGRGPRASRSAARSSEPIRGMIEPADPRQDRASRSVARSSEPTGNTAVLAGRVDRQRGRAHRASWPMSQPSSPATRPATRPCSPGELPRVMAELAGRSKMSSRKGSSKRNFSSHSSSGDSSANEVIAPKEEFEVEEEAKDARNIGVVSTDPKTELRKLRTKMHGYGMGPGSEWSTENWLRSPGEPIRGTIERADPRHDRASRSAARSSEPTGNTAVLAERVDRQRGRAHRASWPVSRPSSPATRPVTRPCSPGELPRVMAELAGRSRNFSSHSSSGDSSANEVIALKEEFEVEEEAKDARNIGVVSTDPKTELRKLRTKMHGYGMGPGPRRIDRGRRASRSAARSSKPTGNTAEHAGESTGNAAIVAGRAGPCHGRARRRIDRQHGRARRASWPVSRPSSPGDPFWLFVFSAFEVLTEI</sequence>
<comment type="caution">
    <text evidence="2">The sequence shown here is derived from an EMBL/GenBank/DDBJ whole genome shotgun (WGS) entry which is preliminary data.</text>
</comment>
<feature type="region of interest" description="Disordered" evidence="1">
    <location>
        <begin position="334"/>
        <end position="416"/>
    </location>
</feature>
<protein>
    <submittedName>
        <fullName evidence="2">Uncharacterized protein</fullName>
    </submittedName>
</protein>
<dbReference type="Proteomes" id="UP000824890">
    <property type="component" value="Unassembled WGS sequence"/>
</dbReference>
<proteinExistence type="predicted"/>
<feature type="compositionally biased region" description="Basic residues" evidence="1">
    <location>
        <begin position="389"/>
        <end position="404"/>
    </location>
</feature>
<gene>
    <name evidence="2" type="ORF">HID58_060027</name>
</gene>
<dbReference type="EMBL" id="JAGKQM010000014">
    <property type="protein sequence ID" value="KAH0883931.1"/>
    <property type="molecule type" value="Genomic_DNA"/>
</dbReference>
<organism evidence="2 3">
    <name type="scientific">Brassica napus</name>
    <name type="common">Rape</name>
    <dbReference type="NCBI Taxonomy" id="3708"/>
    <lineage>
        <taxon>Eukaryota</taxon>
        <taxon>Viridiplantae</taxon>
        <taxon>Streptophyta</taxon>
        <taxon>Embryophyta</taxon>
        <taxon>Tracheophyta</taxon>
        <taxon>Spermatophyta</taxon>
        <taxon>Magnoliopsida</taxon>
        <taxon>eudicotyledons</taxon>
        <taxon>Gunneridae</taxon>
        <taxon>Pentapetalae</taxon>
        <taxon>rosids</taxon>
        <taxon>malvids</taxon>
        <taxon>Brassicales</taxon>
        <taxon>Brassicaceae</taxon>
        <taxon>Brassiceae</taxon>
        <taxon>Brassica</taxon>
    </lineage>
</organism>
<feature type="region of interest" description="Disordered" evidence="1">
    <location>
        <begin position="199"/>
        <end position="268"/>
    </location>
</feature>
<name>A0ABQ7ZUL3_BRANA</name>
<feature type="region of interest" description="Disordered" evidence="1">
    <location>
        <begin position="1"/>
        <end position="161"/>
    </location>
</feature>